<dbReference type="GO" id="GO:0006096">
    <property type="term" value="P:glycolytic process"/>
    <property type="evidence" value="ECO:0007669"/>
    <property type="project" value="UniProtKB-UniPathway"/>
</dbReference>
<sequence length="343" mass="37925">MRAALHDIAKKLLAPGKGILAADESDSTCAKRFDKYGIEKTPEMRRRWRELLFGTEGIERGLSGVILFDETIRQSASDGTPFAKFLKRRGILPGIKVDQKTEPFNKVQNKPLPGSPEEEVTKGLDGLPARLQEYVKLGAEFTKWRAIIRIGNGLPTKECLRENATRLAAFAKKSQAAGLTPIIEPEVLLDGAHTLARSEEVLTETLHVVFEEVQHADVNLSELILKSSMALPGKDSGEIATPAKIAETTLRAFSASVPKKISGIVFLSGGQTPKEATVRLNEIVKTGKEQNAPWRITFSYSRALQDPVLKEWSGRSERMRSAQEIFKRRVEETSAASEGKYSR</sequence>
<evidence type="ECO:0000256" key="2">
    <source>
        <dbReference type="ARBA" id="ARBA00010387"/>
    </source>
</evidence>
<reference evidence="7 8" key="1">
    <citation type="journal article" date="2016" name="Nat. Commun.">
        <title>Thousands of microbial genomes shed light on interconnected biogeochemical processes in an aquifer system.</title>
        <authorList>
            <person name="Anantharaman K."/>
            <person name="Brown C.T."/>
            <person name="Hug L.A."/>
            <person name="Sharon I."/>
            <person name="Castelle C.J."/>
            <person name="Probst A.J."/>
            <person name="Thomas B.C."/>
            <person name="Singh A."/>
            <person name="Wilkins M.J."/>
            <person name="Karaoz U."/>
            <person name="Brodie E.L."/>
            <person name="Williams K.H."/>
            <person name="Hubbard S.S."/>
            <person name="Banfield J.F."/>
        </authorList>
    </citation>
    <scope>NUCLEOTIDE SEQUENCE [LARGE SCALE GENOMIC DNA]</scope>
</reference>
<dbReference type="InterPro" id="IPR000741">
    <property type="entry name" value="FBA_I"/>
</dbReference>
<evidence type="ECO:0000256" key="5">
    <source>
        <dbReference type="ARBA" id="ARBA00023239"/>
    </source>
</evidence>
<evidence type="ECO:0000313" key="8">
    <source>
        <dbReference type="Proteomes" id="UP000176493"/>
    </source>
</evidence>
<comment type="pathway">
    <text evidence="1">Carbohydrate degradation; glycolysis; D-glyceraldehyde 3-phosphate and glycerone phosphate from D-glucose: step 4/4.</text>
</comment>
<evidence type="ECO:0000256" key="4">
    <source>
        <dbReference type="ARBA" id="ARBA00023152"/>
    </source>
</evidence>
<dbReference type="InterPro" id="IPR013785">
    <property type="entry name" value="Aldolase_TIM"/>
</dbReference>
<keyword evidence="5" id="KW-0456">Lyase</keyword>
<dbReference type="PANTHER" id="PTHR11627">
    <property type="entry name" value="FRUCTOSE-BISPHOSPHATE ALDOLASE"/>
    <property type="match status" value="1"/>
</dbReference>
<dbReference type="NCBIfam" id="NF033379">
    <property type="entry name" value="FrucBisAld_I"/>
    <property type="match status" value="1"/>
</dbReference>
<dbReference type="GO" id="GO:0004332">
    <property type="term" value="F:fructose-bisphosphate aldolase activity"/>
    <property type="evidence" value="ECO:0007669"/>
    <property type="project" value="UniProtKB-EC"/>
</dbReference>
<organism evidence="7 8">
    <name type="scientific">Candidatus Taylorbacteria bacterium RIFCSPHIGHO2_02_49_25</name>
    <dbReference type="NCBI Taxonomy" id="1802305"/>
    <lineage>
        <taxon>Bacteria</taxon>
        <taxon>Candidatus Tayloriibacteriota</taxon>
    </lineage>
</organism>
<dbReference type="UniPathway" id="UPA00109">
    <property type="reaction ID" value="UER00183"/>
</dbReference>
<name>A0A1G2ME61_9BACT</name>
<gene>
    <name evidence="7" type="ORF">A2W52_01250</name>
</gene>
<evidence type="ECO:0000256" key="1">
    <source>
        <dbReference type="ARBA" id="ARBA00004714"/>
    </source>
</evidence>
<dbReference type="AlphaFoldDB" id="A0A1G2ME61"/>
<comment type="caution">
    <text evidence="7">The sequence shown here is derived from an EMBL/GenBank/DDBJ whole genome shotgun (WGS) entry which is preliminary data.</text>
</comment>
<comment type="similarity">
    <text evidence="2">Belongs to the class I fructose-bisphosphate aldolase family.</text>
</comment>
<accession>A0A1G2ME61</accession>
<dbReference type="EMBL" id="MHRJ01000033">
    <property type="protein sequence ID" value="OHA22004.1"/>
    <property type="molecule type" value="Genomic_DNA"/>
</dbReference>
<dbReference type="Pfam" id="PF00274">
    <property type="entry name" value="Glycolytic"/>
    <property type="match status" value="1"/>
</dbReference>
<protein>
    <recommendedName>
        <fullName evidence="3">fructose-bisphosphate aldolase</fullName>
        <ecNumber evidence="3">4.1.2.13</ecNumber>
    </recommendedName>
    <alternativeName>
        <fullName evidence="6">Fructose-bisphosphate aldolase class I</fullName>
    </alternativeName>
</protein>
<evidence type="ECO:0000256" key="6">
    <source>
        <dbReference type="ARBA" id="ARBA00029799"/>
    </source>
</evidence>
<evidence type="ECO:0000256" key="3">
    <source>
        <dbReference type="ARBA" id="ARBA00013068"/>
    </source>
</evidence>
<proteinExistence type="inferred from homology"/>
<dbReference type="Proteomes" id="UP000176493">
    <property type="component" value="Unassembled WGS sequence"/>
</dbReference>
<dbReference type="SUPFAM" id="SSF51569">
    <property type="entry name" value="Aldolase"/>
    <property type="match status" value="1"/>
</dbReference>
<keyword evidence="4" id="KW-0324">Glycolysis</keyword>
<dbReference type="Gene3D" id="3.20.20.70">
    <property type="entry name" value="Aldolase class I"/>
    <property type="match status" value="1"/>
</dbReference>
<evidence type="ECO:0000313" key="7">
    <source>
        <dbReference type="EMBL" id="OHA22004.1"/>
    </source>
</evidence>
<dbReference type="EC" id="4.1.2.13" evidence="3"/>